<dbReference type="Gene3D" id="1.10.3720.10">
    <property type="entry name" value="MetI-like"/>
    <property type="match status" value="1"/>
</dbReference>
<name>A0ABW4EBM3_9RHOB</name>
<evidence type="ECO:0000313" key="10">
    <source>
        <dbReference type="Proteomes" id="UP001597186"/>
    </source>
</evidence>
<feature type="transmembrane region" description="Helical" evidence="7">
    <location>
        <begin position="20"/>
        <end position="40"/>
    </location>
</feature>
<evidence type="ECO:0000259" key="8">
    <source>
        <dbReference type="PROSITE" id="PS50928"/>
    </source>
</evidence>
<evidence type="ECO:0000256" key="4">
    <source>
        <dbReference type="ARBA" id="ARBA00022692"/>
    </source>
</evidence>
<keyword evidence="4 7" id="KW-0812">Transmembrane</keyword>
<dbReference type="PANTHER" id="PTHR30043">
    <property type="entry name" value="PHOSPHONATES TRANSPORT SYSTEM PERMEASE PROTEIN"/>
    <property type="match status" value="1"/>
</dbReference>
<dbReference type="InterPro" id="IPR005769">
    <property type="entry name" value="PhnE/PtxC"/>
</dbReference>
<evidence type="ECO:0000256" key="2">
    <source>
        <dbReference type="ARBA" id="ARBA00022448"/>
    </source>
</evidence>
<gene>
    <name evidence="9" type="primary">phnE</name>
    <name evidence="9" type="ORF">ACFTOW_01325</name>
</gene>
<dbReference type="Proteomes" id="UP001597186">
    <property type="component" value="Unassembled WGS sequence"/>
</dbReference>
<keyword evidence="5 7" id="KW-1133">Transmembrane helix</keyword>
<comment type="similarity">
    <text evidence="7">Belongs to the binding-protein-dependent transport system permease family.</text>
</comment>
<dbReference type="PROSITE" id="PS50928">
    <property type="entry name" value="ABC_TM1"/>
    <property type="match status" value="1"/>
</dbReference>
<evidence type="ECO:0000256" key="7">
    <source>
        <dbReference type="RuleBase" id="RU363032"/>
    </source>
</evidence>
<feature type="transmembrane region" description="Helical" evidence="7">
    <location>
        <begin position="221"/>
        <end position="242"/>
    </location>
</feature>
<keyword evidence="2 7" id="KW-0813">Transport</keyword>
<keyword evidence="3" id="KW-1003">Cell membrane</keyword>
<dbReference type="CDD" id="cd06261">
    <property type="entry name" value="TM_PBP2"/>
    <property type="match status" value="1"/>
</dbReference>
<keyword evidence="6 7" id="KW-0472">Membrane</keyword>
<dbReference type="PANTHER" id="PTHR30043:SF1">
    <property type="entry name" value="ABC TRANSPORT SYSTEM PERMEASE PROTEIN P69"/>
    <property type="match status" value="1"/>
</dbReference>
<dbReference type="EMBL" id="JBHUDD010000005">
    <property type="protein sequence ID" value="MFD1508051.1"/>
    <property type="molecule type" value="Genomic_DNA"/>
</dbReference>
<comment type="subcellular location">
    <subcellularLocation>
        <location evidence="1 7">Cell membrane</location>
        <topology evidence="1 7">Multi-pass membrane protein</topology>
    </subcellularLocation>
</comment>
<protein>
    <submittedName>
        <fullName evidence="9">Phosphonate ABC transporter, permease protein PhnE</fullName>
    </submittedName>
</protein>
<dbReference type="NCBIfam" id="TIGR01097">
    <property type="entry name" value="PhnE"/>
    <property type="match status" value="1"/>
</dbReference>
<feature type="domain" description="ABC transmembrane type-1" evidence="8">
    <location>
        <begin position="88"/>
        <end position="271"/>
    </location>
</feature>
<comment type="caution">
    <text evidence="9">The sequence shown here is derived from an EMBL/GenBank/DDBJ whole genome shotgun (WGS) entry which is preliminary data.</text>
</comment>
<organism evidence="9 10">
    <name type="scientific">Lacimonas salitolerans</name>
    <dbReference type="NCBI Taxonomy" id="1323750"/>
    <lineage>
        <taxon>Bacteria</taxon>
        <taxon>Pseudomonadati</taxon>
        <taxon>Pseudomonadota</taxon>
        <taxon>Alphaproteobacteria</taxon>
        <taxon>Rhodobacterales</taxon>
        <taxon>Paracoccaceae</taxon>
        <taxon>Lacimonas</taxon>
    </lineage>
</organism>
<proteinExistence type="inferred from homology"/>
<dbReference type="Pfam" id="PF00528">
    <property type="entry name" value="BPD_transp_1"/>
    <property type="match status" value="1"/>
</dbReference>
<sequence length="288" mass="31112">MIGADQVQAAYAAHRRARLGQTGLIVVAMVVATLISANLGEVDLARLWDRSDRLGNYFGRMVPDLAWETLVDDLANWYRRGGRWLRELGVTFLIAIYATLFGMVLAVLGAFVAARPLAPAPWACWVMRRVFEFARTVPELVFAVLFVFSFGIGPLAGVLAIALHTMGALGKLFSEVAENADPDPIRGIRATGATWPQVMRYGALPQVAPAFLSYGLLRFEINVRAASVLGFVGAGGIGQELYTAIKSFAYTDISAIAIMLIVSVALIDMVSETLRHRLIGAASLRAAA</sequence>
<evidence type="ECO:0000256" key="3">
    <source>
        <dbReference type="ARBA" id="ARBA00022475"/>
    </source>
</evidence>
<evidence type="ECO:0000256" key="6">
    <source>
        <dbReference type="ARBA" id="ARBA00023136"/>
    </source>
</evidence>
<accession>A0ABW4EBM3</accession>
<evidence type="ECO:0000256" key="5">
    <source>
        <dbReference type="ARBA" id="ARBA00022989"/>
    </source>
</evidence>
<feature type="transmembrane region" description="Helical" evidence="7">
    <location>
        <begin position="140"/>
        <end position="163"/>
    </location>
</feature>
<evidence type="ECO:0000313" key="9">
    <source>
        <dbReference type="EMBL" id="MFD1508051.1"/>
    </source>
</evidence>
<dbReference type="SUPFAM" id="SSF161098">
    <property type="entry name" value="MetI-like"/>
    <property type="match status" value="1"/>
</dbReference>
<reference evidence="10" key="1">
    <citation type="journal article" date="2019" name="Int. J. Syst. Evol. Microbiol.">
        <title>The Global Catalogue of Microorganisms (GCM) 10K type strain sequencing project: providing services to taxonomists for standard genome sequencing and annotation.</title>
        <authorList>
            <consortium name="The Broad Institute Genomics Platform"/>
            <consortium name="The Broad Institute Genome Sequencing Center for Infectious Disease"/>
            <person name="Wu L."/>
            <person name="Ma J."/>
        </authorList>
    </citation>
    <scope>NUCLEOTIDE SEQUENCE [LARGE SCALE GENOMIC DNA]</scope>
    <source>
        <strain evidence="10">CGMCC 1.12477</strain>
    </source>
</reference>
<dbReference type="InterPro" id="IPR000515">
    <property type="entry name" value="MetI-like"/>
</dbReference>
<evidence type="ECO:0000256" key="1">
    <source>
        <dbReference type="ARBA" id="ARBA00004651"/>
    </source>
</evidence>
<keyword evidence="10" id="KW-1185">Reference proteome</keyword>
<dbReference type="InterPro" id="IPR035906">
    <property type="entry name" value="MetI-like_sf"/>
</dbReference>
<feature type="transmembrane region" description="Helical" evidence="7">
    <location>
        <begin position="88"/>
        <end position="112"/>
    </location>
</feature>
<feature type="transmembrane region" description="Helical" evidence="7">
    <location>
        <begin position="248"/>
        <end position="267"/>
    </location>
</feature>
<dbReference type="RefSeq" id="WP_379912288.1">
    <property type="nucleotide sequence ID" value="NZ_JBHUDD010000005.1"/>
</dbReference>